<dbReference type="EMBL" id="JAIZAY010000001">
    <property type="protein sequence ID" value="KAJ8050822.1"/>
    <property type="molecule type" value="Genomic_DNA"/>
</dbReference>
<feature type="region of interest" description="Disordered" evidence="1">
    <location>
        <begin position="1"/>
        <end position="25"/>
    </location>
</feature>
<gene>
    <name evidence="2" type="ORF">HOLleu_04168</name>
</gene>
<proteinExistence type="predicted"/>
<protein>
    <submittedName>
        <fullName evidence="2">Uncharacterized protein</fullName>
    </submittedName>
</protein>
<evidence type="ECO:0000256" key="1">
    <source>
        <dbReference type="SAM" id="MobiDB-lite"/>
    </source>
</evidence>
<evidence type="ECO:0000313" key="2">
    <source>
        <dbReference type="EMBL" id="KAJ8050822.1"/>
    </source>
</evidence>
<organism evidence="2 3">
    <name type="scientific">Holothuria leucospilota</name>
    <name type="common">Black long sea cucumber</name>
    <name type="synonym">Mertensiothuria leucospilota</name>
    <dbReference type="NCBI Taxonomy" id="206669"/>
    <lineage>
        <taxon>Eukaryota</taxon>
        <taxon>Metazoa</taxon>
        <taxon>Echinodermata</taxon>
        <taxon>Eleutherozoa</taxon>
        <taxon>Echinozoa</taxon>
        <taxon>Holothuroidea</taxon>
        <taxon>Aspidochirotacea</taxon>
        <taxon>Aspidochirotida</taxon>
        <taxon>Holothuriidae</taxon>
        <taxon>Holothuria</taxon>
    </lineage>
</organism>
<accession>A0A9Q1CRN8</accession>
<sequence length="86" mass="9825">MHNAPLDKLTRKTTAAARRRNQIQGLTTRNSFMRFRPCRYTLCPFPGFMMKNELASFTTDDIFPRSLSSVLPVCEDLLSCPVRASK</sequence>
<reference evidence="2" key="1">
    <citation type="submission" date="2021-10" db="EMBL/GenBank/DDBJ databases">
        <title>Tropical sea cucumber genome reveals ecological adaptation and Cuvierian tubules defense mechanism.</title>
        <authorList>
            <person name="Chen T."/>
        </authorList>
    </citation>
    <scope>NUCLEOTIDE SEQUENCE</scope>
    <source>
        <strain evidence="2">Nanhai2018</strain>
        <tissue evidence="2">Muscle</tissue>
    </source>
</reference>
<keyword evidence="3" id="KW-1185">Reference proteome</keyword>
<name>A0A9Q1CRN8_HOLLE</name>
<evidence type="ECO:0000313" key="3">
    <source>
        <dbReference type="Proteomes" id="UP001152320"/>
    </source>
</evidence>
<dbReference type="AlphaFoldDB" id="A0A9Q1CRN8"/>
<comment type="caution">
    <text evidence="2">The sequence shown here is derived from an EMBL/GenBank/DDBJ whole genome shotgun (WGS) entry which is preliminary data.</text>
</comment>
<dbReference type="Proteomes" id="UP001152320">
    <property type="component" value="Chromosome 1"/>
</dbReference>